<proteinExistence type="predicted"/>
<protein>
    <recommendedName>
        <fullName evidence="3">Antitoxin</fullName>
    </recommendedName>
</protein>
<name>A0A975BDB7_9BACT</name>
<dbReference type="Proteomes" id="UP000663720">
    <property type="component" value="Chromosome"/>
</dbReference>
<evidence type="ECO:0008006" key="3">
    <source>
        <dbReference type="Google" id="ProtNLM"/>
    </source>
</evidence>
<dbReference type="KEGG" id="dli:dnl_56670"/>
<gene>
    <name evidence="1" type="ORF">dnl_56670</name>
</gene>
<dbReference type="AlphaFoldDB" id="A0A975BDB7"/>
<evidence type="ECO:0000313" key="1">
    <source>
        <dbReference type="EMBL" id="QTA83271.1"/>
    </source>
</evidence>
<organism evidence="1 2">
    <name type="scientific">Desulfonema limicola</name>
    <dbReference type="NCBI Taxonomy" id="45656"/>
    <lineage>
        <taxon>Bacteria</taxon>
        <taxon>Pseudomonadati</taxon>
        <taxon>Thermodesulfobacteriota</taxon>
        <taxon>Desulfobacteria</taxon>
        <taxon>Desulfobacterales</taxon>
        <taxon>Desulfococcaceae</taxon>
        <taxon>Desulfonema</taxon>
    </lineage>
</organism>
<dbReference type="Gene3D" id="6.10.250.330">
    <property type="match status" value="1"/>
</dbReference>
<accession>A0A975BDB7</accession>
<keyword evidence="2" id="KW-1185">Reference proteome</keyword>
<reference evidence="1" key="1">
    <citation type="journal article" date="2021" name="Microb. Physiol.">
        <title>Proteogenomic Insights into the Physiology of Marine, Sulfate-Reducing, Filamentous Desulfonema limicola and Desulfonema magnum.</title>
        <authorList>
            <person name="Schnaars V."/>
            <person name="Wohlbrand L."/>
            <person name="Scheve S."/>
            <person name="Hinrichs C."/>
            <person name="Reinhardt R."/>
            <person name="Rabus R."/>
        </authorList>
    </citation>
    <scope>NUCLEOTIDE SEQUENCE</scope>
    <source>
        <strain evidence="1">5ac10</strain>
    </source>
</reference>
<evidence type="ECO:0000313" key="2">
    <source>
        <dbReference type="Proteomes" id="UP000663720"/>
    </source>
</evidence>
<dbReference type="EMBL" id="CP061799">
    <property type="protein sequence ID" value="QTA83271.1"/>
    <property type="molecule type" value="Genomic_DNA"/>
</dbReference>
<dbReference type="RefSeq" id="WP_207689087.1">
    <property type="nucleotide sequence ID" value="NZ_CP061799.1"/>
</dbReference>
<sequence length="79" mass="9226">MYTVYRIDANSLDKRFIDAVKAMFRDKEIEIAVCEVTDNEEDETAYLLKSPANRKRLLDSIENINKNQNIVTVNMDQLE</sequence>